<dbReference type="Gene3D" id="2.60.40.10">
    <property type="entry name" value="Immunoglobulins"/>
    <property type="match status" value="2"/>
</dbReference>
<dbReference type="EMBL" id="JAIPUX010005289">
    <property type="protein sequence ID" value="KAH0618867.1"/>
    <property type="molecule type" value="Genomic_DNA"/>
</dbReference>
<accession>A0ABQ7SND1</accession>
<evidence type="ECO:0000256" key="3">
    <source>
        <dbReference type="SAM" id="SignalP"/>
    </source>
</evidence>
<dbReference type="InterPro" id="IPR007110">
    <property type="entry name" value="Ig-like_dom"/>
</dbReference>
<dbReference type="InterPro" id="IPR013783">
    <property type="entry name" value="Ig-like_fold"/>
</dbReference>
<dbReference type="CDD" id="cd05875">
    <property type="entry name" value="IgI_hNeurofascin_like"/>
    <property type="match status" value="1"/>
</dbReference>
<feature type="chain" id="PRO_5045597780" description="Ig-like domain-containing protein" evidence="3">
    <location>
        <begin position="26"/>
        <end position="284"/>
    </location>
</feature>
<evidence type="ECO:0000256" key="1">
    <source>
        <dbReference type="ARBA" id="ARBA00022737"/>
    </source>
</evidence>
<dbReference type="PROSITE" id="PS50835">
    <property type="entry name" value="IG_LIKE"/>
    <property type="match status" value="1"/>
</dbReference>
<comment type="caution">
    <text evidence="5">The sequence shown here is derived from an EMBL/GenBank/DDBJ whole genome shotgun (WGS) entry which is preliminary data.</text>
</comment>
<evidence type="ECO:0000313" key="6">
    <source>
        <dbReference type="Proteomes" id="UP000826234"/>
    </source>
</evidence>
<keyword evidence="2" id="KW-1015">Disulfide bond</keyword>
<keyword evidence="3" id="KW-0732">Signal</keyword>
<evidence type="ECO:0000313" key="5">
    <source>
        <dbReference type="EMBL" id="KAH0618867.1"/>
    </source>
</evidence>
<dbReference type="SMART" id="SM00409">
    <property type="entry name" value="IG"/>
    <property type="match status" value="1"/>
</dbReference>
<dbReference type="Pfam" id="PF13927">
    <property type="entry name" value="Ig_3"/>
    <property type="match status" value="1"/>
</dbReference>
<proteinExistence type="predicted"/>
<dbReference type="InterPro" id="IPR003599">
    <property type="entry name" value="Ig_sub"/>
</dbReference>
<keyword evidence="6" id="KW-1185">Reference proteome</keyword>
<dbReference type="InterPro" id="IPR026965">
    <property type="entry name" value="NFASC_Ig-like"/>
</dbReference>
<protein>
    <recommendedName>
        <fullName evidence="4">Ig-like domain-containing protein</fullName>
    </recommendedName>
</protein>
<dbReference type="PANTHER" id="PTHR44170">
    <property type="entry name" value="PROTEIN SIDEKICK"/>
    <property type="match status" value="1"/>
</dbReference>
<sequence length="284" mass="32609">MVMQRYLLTYIGVVLTLNLLHLIKAIEVPRDPSIQESLHQPPTITKQSVKNYIVDPRDNIFIECEAKGNPVPTFSWTRNGKFFNVAKDPRVSMRHWSGTLAVDFRSGGRPEDYEGEYQCFARNDFGTAISNKIFLQVSTMEPIHQDKRVSQGQNGDLYFSNVLQEDAQTDYSCNARFAFTHTIQQKNPYTLKVLTSKYLHEQLGLNYVRKIPCTPVCWQSSEKPSPYKSGSGVIVVTLCYTADIMFPHFVFAKIKYSQIGLLPYLERNQDSIMWIWEQGAQNAF</sequence>
<dbReference type="Proteomes" id="UP000826234">
    <property type="component" value="Unassembled WGS sequence"/>
</dbReference>
<gene>
    <name evidence="5" type="ORF">JD844_018390</name>
</gene>
<name>A0ABQ7SND1_PHRPL</name>
<dbReference type="SUPFAM" id="SSF48726">
    <property type="entry name" value="Immunoglobulin"/>
    <property type="match status" value="1"/>
</dbReference>
<evidence type="ECO:0000259" key="4">
    <source>
        <dbReference type="PROSITE" id="PS50835"/>
    </source>
</evidence>
<organism evidence="5 6">
    <name type="scientific">Phrynosoma platyrhinos</name>
    <name type="common">Desert horned lizard</name>
    <dbReference type="NCBI Taxonomy" id="52577"/>
    <lineage>
        <taxon>Eukaryota</taxon>
        <taxon>Metazoa</taxon>
        <taxon>Chordata</taxon>
        <taxon>Craniata</taxon>
        <taxon>Vertebrata</taxon>
        <taxon>Euteleostomi</taxon>
        <taxon>Lepidosauria</taxon>
        <taxon>Squamata</taxon>
        <taxon>Bifurcata</taxon>
        <taxon>Unidentata</taxon>
        <taxon>Episquamata</taxon>
        <taxon>Toxicofera</taxon>
        <taxon>Iguania</taxon>
        <taxon>Phrynosomatidae</taxon>
        <taxon>Phrynosomatinae</taxon>
        <taxon>Phrynosoma</taxon>
    </lineage>
</organism>
<dbReference type="InterPro" id="IPR036179">
    <property type="entry name" value="Ig-like_dom_sf"/>
</dbReference>
<keyword evidence="1" id="KW-0677">Repeat</keyword>
<dbReference type="PANTHER" id="PTHR44170:SF12">
    <property type="entry name" value="NEUROFASCIN"/>
    <property type="match status" value="1"/>
</dbReference>
<evidence type="ECO:0000256" key="2">
    <source>
        <dbReference type="ARBA" id="ARBA00023157"/>
    </source>
</evidence>
<feature type="domain" description="Ig-like" evidence="4">
    <location>
        <begin position="42"/>
        <end position="130"/>
    </location>
</feature>
<feature type="signal peptide" evidence="3">
    <location>
        <begin position="1"/>
        <end position="25"/>
    </location>
</feature>
<reference evidence="5 6" key="1">
    <citation type="journal article" date="2022" name="Gigascience">
        <title>A chromosome-level genome assembly and annotation of the desert horned lizard, Phrynosoma platyrhinos, provides insight into chromosomal rearrangements among reptiles.</title>
        <authorList>
            <person name="Koochekian N."/>
            <person name="Ascanio A."/>
            <person name="Farleigh K."/>
            <person name="Card D.C."/>
            <person name="Schield D.R."/>
            <person name="Castoe T.A."/>
            <person name="Jezkova T."/>
        </authorList>
    </citation>
    <scope>NUCLEOTIDE SEQUENCE [LARGE SCALE GENOMIC DNA]</scope>
    <source>
        <strain evidence="5">NK-2021</strain>
    </source>
</reference>